<keyword evidence="2" id="KW-0678">Repressor</keyword>
<keyword evidence="6" id="KW-0804">Transcription</keyword>
<evidence type="ECO:0000256" key="1">
    <source>
        <dbReference type="ARBA" id="ARBA00007957"/>
    </source>
</evidence>
<dbReference type="SUPFAM" id="SSF46785">
    <property type="entry name" value="Winged helix' DNA-binding domain"/>
    <property type="match status" value="1"/>
</dbReference>
<dbReference type="EMBL" id="JANRMI010000004">
    <property type="protein sequence ID" value="MDG0817380.1"/>
    <property type="molecule type" value="Genomic_DNA"/>
</dbReference>
<reference evidence="7" key="1">
    <citation type="submission" date="2022-08" db="EMBL/GenBank/DDBJ databases">
        <title>Novel Bdellovibrio Species Isolated from Svalbard: Designation Bdellovibrio svalbardensis.</title>
        <authorList>
            <person name="Mitchell R.J."/>
            <person name="Choi S.Y."/>
        </authorList>
    </citation>
    <scope>NUCLEOTIDE SEQUENCE</scope>
    <source>
        <strain evidence="7">PAP01</strain>
    </source>
</reference>
<accession>A0ABT6DKK0</accession>
<dbReference type="Gene3D" id="1.10.10.10">
    <property type="entry name" value="Winged helix-like DNA-binding domain superfamily/Winged helix DNA-binding domain"/>
    <property type="match status" value="1"/>
</dbReference>
<proteinExistence type="inferred from homology"/>
<name>A0ABT6DKK0_9BACT</name>
<dbReference type="InterPro" id="IPR043135">
    <property type="entry name" value="Fur_C"/>
</dbReference>
<dbReference type="CDD" id="cd07153">
    <property type="entry name" value="Fur_like"/>
    <property type="match status" value="1"/>
</dbReference>
<keyword evidence="5" id="KW-0238">DNA-binding</keyword>
<protein>
    <submittedName>
        <fullName evidence="7">Transcriptional repressor</fullName>
    </submittedName>
</protein>
<dbReference type="InterPro" id="IPR036388">
    <property type="entry name" value="WH-like_DNA-bd_sf"/>
</dbReference>
<organism evidence="7 8">
    <name type="scientific">Bdellovibrio svalbardensis</name>
    <dbReference type="NCBI Taxonomy" id="2972972"/>
    <lineage>
        <taxon>Bacteria</taxon>
        <taxon>Pseudomonadati</taxon>
        <taxon>Bdellovibrionota</taxon>
        <taxon>Bdellovibrionia</taxon>
        <taxon>Bdellovibrionales</taxon>
        <taxon>Pseudobdellovibrionaceae</taxon>
        <taxon>Bdellovibrio</taxon>
    </lineage>
</organism>
<sequence length="149" mass="17306">MSKCNHERKNIDIDSLNERVRKAGMKLTQQRMQMLKILLHHPEPISADEIFKKIDSKADGMDLVTIYRILKKFEEAELVSRLEFGDGVARFELTLESGHHHHHVICRQCQRVEPLHICDLAAHIKMVEGMGYKQVSHRLDFFGLCSKCQ</sequence>
<evidence type="ECO:0000256" key="6">
    <source>
        <dbReference type="ARBA" id="ARBA00023163"/>
    </source>
</evidence>
<keyword evidence="8" id="KW-1185">Reference proteome</keyword>
<dbReference type="RefSeq" id="WP_277578855.1">
    <property type="nucleotide sequence ID" value="NZ_JANRMI010000004.1"/>
</dbReference>
<evidence type="ECO:0000256" key="3">
    <source>
        <dbReference type="ARBA" id="ARBA00022833"/>
    </source>
</evidence>
<dbReference type="Proteomes" id="UP001152321">
    <property type="component" value="Unassembled WGS sequence"/>
</dbReference>
<comment type="similarity">
    <text evidence="1">Belongs to the Fur family.</text>
</comment>
<gene>
    <name evidence="7" type="ORF">NWE73_13445</name>
</gene>
<dbReference type="InterPro" id="IPR036390">
    <property type="entry name" value="WH_DNA-bd_sf"/>
</dbReference>
<dbReference type="PANTHER" id="PTHR33202:SF7">
    <property type="entry name" value="FERRIC UPTAKE REGULATION PROTEIN"/>
    <property type="match status" value="1"/>
</dbReference>
<dbReference type="PANTHER" id="PTHR33202">
    <property type="entry name" value="ZINC UPTAKE REGULATION PROTEIN"/>
    <property type="match status" value="1"/>
</dbReference>
<dbReference type="Pfam" id="PF01475">
    <property type="entry name" value="FUR"/>
    <property type="match status" value="1"/>
</dbReference>
<evidence type="ECO:0000313" key="8">
    <source>
        <dbReference type="Proteomes" id="UP001152321"/>
    </source>
</evidence>
<evidence type="ECO:0000256" key="4">
    <source>
        <dbReference type="ARBA" id="ARBA00023015"/>
    </source>
</evidence>
<keyword evidence="3" id="KW-0862">Zinc</keyword>
<evidence type="ECO:0000256" key="2">
    <source>
        <dbReference type="ARBA" id="ARBA00022491"/>
    </source>
</evidence>
<keyword evidence="4" id="KW-0805">Transcription regulation</keyword>
<evidence type="ECO:0000256" key="5">
    <source>
        <dbReference type="ARBA" id="ARBA00023125"/>
    </source>
</evidence>
<evidence type="ECO:0000313" key="7">
    <source>
        <dbReference type="EMBL" id="MDG0817380.1"/>
    </source>
</evidence>
<dbReference type="Gene3D" id="3.30.1490.190">
    <property type="match status" value="1"/>
</dbReference>
<dbReference type="InterPro" id="IPR002481">
    <property type="entry name" value="FUR"/>
</dbReference>
<comment type="caution">
    <text evidence="7">The sequence shown here is derived from an EMBL/GenBank/DDBJ whole genome shotgun (WGS) entry which is preliminary data.</text>
</comment>